<keyword evidence="10 14" id="KW-0408">Iron</keyword>
<keyword evidence="9 14" id="KW-0067">ATP-binding</keyword>
<dbReference type="Pfam" id="PF21445">
    <property type="entry name" value="ADDB_N"/>
    <property type="match status" value="1"/>
</dbReference>
<feature type="binding site" evidence="14">
    <location>
        <position position="1126"/>
    </location>
    <ligand>
        <name>[4Fe-4S] cluster</name>
        <dbReference type="ChEBI" id="CHEBI:49883"/>
    </ligand>
</feature>
<evidence type="ECO:0000256" key="10">
    <source>
        <dbReference type="ARBA" id="ARBA00023004"/>
    </source>
</evidence>
<evidence type="ECO:0000313" key="17">
    <source>
        <dbReference type="Proteomes" id="UP000198565"/>
    </source>
</evidence>
<evidence type="ECO:0000256" key="4">
    <source>
        <dbReference type="ARBA" id="ARBA00022741"/>
    </source>
</evidence>
<comment type="function">
    <text evidence="14">The heterodimer acts as both an ATP-dependent DNA helicase and an ATP-dependent, dual-direction single-stranded exonuclease. Recognizes the chi site generating a DNA molecule suitable for the initiation of homologous recombination. The AddB subunit has 5' -&gt; 3' nuclease activity but not helicase activity.</text>
</comment>
<keyword evidence="11 14" id="KW-0411">Iron-sulfur</keyword>
<keyword evidence="1 14" id="KW-0004">4Fe-4S</keyword>
<dbReference type="SUPFAM" id="SSF52540">
    <property type="entry name" value="P-loop containing nucleoside triphosphate hydrolases"/>
    <property type="match status" value="1"/>
</dbReference>
<dbReference type="RefSeq" id="WP_281244806.1">
    <property type="nucleotide sequence ID" value="NZ_FOTR01000001.1"/>
</dbReference>
<dbReference type="GO" id="GO:0046872">
    <property type="term" value="F:metal ion binding"/>
    <property type="evidence" value="ECO:0007669"/>
    <property type="project" value="UniProtKB-KW"/>
</dbReference>
<dbReference type="InterPro" id="IPR014140">
    <property type="entry name" value="DNA_helicase_suAddB"/>
</dbReference>
<dbReference type="PANTHER" id="PTHR30591">
    <property type="entry name" value="RECBCD ENZYME SUBUNIT RECC"/>
    <property type="match status" value="1"/>
</dbReference>
<dbReference type="EMBL" id="FOTR01000001">
    <property type="protein sequence ID" value="SFL38090.1"/>
    <property type="molecule type" value="Genomic_DNA"/>
</dbReference>
<evidence type="ECO:0000256" key="2">
    <source>
        <dbReference type="ARBA" id="ARBA00022722"/>
    </source>
</evidence>
<organism evidence="16 17">
    <name type="scientific">Gracilibacillus orientalis</name>
    <dbReference type="NCBI Taxonomy" id="334253"/>
    <lineage>
        <taxon>Bacteria</taxon>
        <taxon>Bacillati</taxon>
        <taxon>Bacillota</taxon>
        <taxon>Bacilli</taxon>
        <taxon>Bacillales</taxon>
        <taxon>Bacillaceae</taxon>
        <taxon>Gracilibacillus</taxon>
    </lineage>
</organism>
<dbReference type="GO" id="GO:0004386">
    <property type="term" value="F:helicase activity"/>
    <property type="evidence" value="ECO:0007669"/>
    <property type="project" value="UniProtKB-KW"/>
</dbReference>
<dbReference type="Gene3D" id="3.90.320.10">
    <property type="match status" value="1"/>
</dbReference>
<evidence type="ECO:0000256" key="13">
    <source>
        <dbReference type="ARBA" id="ARBA00023204"/>
    </source>
</evidence>
<comment type="miscellaneous">
    <text evidence="14">Despite having conserved helicase domains, this subunit does not have helicase activity.</text>
</comment>
<comment type="subunit">
    <text evidence="14">Heterodimer of AddA and AddB.</text>
</comment>
<dbReference type="HAMAP" id="MF_01452">
    <property type="entry name" value="AddB_type1"/>
    <property type="match status" value="1"/>
</dbReference>
<feature type="domain" description="UvrD-like helicase C-terminal" evidence="15">
    <location>
        <begin position="269"/>
        <end position="583"/>
    </location>
</feature>
<dbReference type="GO" id="GO:0051539">
    <property type="term" value="F:4 iron, 4 sulfur cluster binding"/>
    <property type="evidence" value="ECO:0007669"/>
    <property type="project" value="UniProtKB-KW"/>
</dbReference>
<dbReference type="Proteomes" id="UP000198565">
    <property type="component" value="Unassembled WGS sequence"/>
</dbReference>
<sequence length="1157" mass="133966">MLRFLTGSATVNKSEQCLQEIRQELQQNPQGPPIIYLVPDQMTFQQEYALLNDPDINGSIRGQVYSFSRLAWRVMQLTGGATKKHITSTGMQMMLRKIVEEKTDEWKVFQKAVEKQGFIEQLEEMITEFKRYCVTPELINTQLEEMNRFQHKTISEVALQSKLDDLVYIYQQLTSSLEGHYMDSEDQLQQLVEKLEMSNFLEDTTVYIDGFHQFTPQELLVIGAMLKKAKNVTVTLTIDDVYDPEVVPLDLFYQTKETYYQLKQLAEQTMIKTEINQITANENTIAPFVHLDQHFDSRPVQSFPEQAPIRIAEAVHPRAEVEGTAQEIVRLVRDKGYRYRDLAILIREQDVYHDLITTVFDDYHIPTFVDEKRTMLNHPLIETIRSLLDVLEGNWRYDAVFRLLKAGFIPKGEGKHRLDQEAIDELENYVLEYGVRGRSRWLSDKPWIFQRFKGFDQSAQTDRELGTQERINAYRKKVTAALADIDQQLRELPTIKEKAIALFEWLEAIGAPGRLEQMRELYDEEGRVEKGREQDQVWDAVIQLLEEITEVAGEERMDLKTFRNVLESGFDSLRFSHVPPSIDHVVVGSIDRSRMHGIKAAFLLGVNEGTWPMKPGGDGLISEEERSLLQTHGLQLAEGSKRQLLDDWFYVYLAFTLPSDYLWVSYPISNEEGKQKVASPLIKRMEEIFPMQEESLFLQDPEEMTEASRFVTTPNKTRGALTAQLARKLRGYPIDDMWEYVLNWYIEKSDHQQINQRVLKSLFYQNKPTDLANETVDELYQKEIQASVSRLEMYHRCSYQHFAKYSLGLQDRPTYKLDAPDIGQLFHEALKQITEWIQKDGRGFADIYDQEAKKYAHRAVGELAPVLQHQILHSSNRYQYIQRKLEHVIARATYVLSEQARKTHFAPVGLEVGFGYPDQLESLKVHLPNDYTLLLRGRIDRVDQAIENEQLYLRIIDYKSSSKGLNLTEVYYGLALQMLAYLDVVLQNAENWLGQQASPAGVLYFHVHNPMVSASDFLTEDKIEQEIFKKFKMKGLLVDQEEVVQMMDTSLESGRSDIIPAGFSKSGSFYKGSNVAEREIFDQLQGYIHQLMENAGLAITEGKVDLNPFQQQQSTACTFCEFRSVCQFDPTLAENNYRRLKEMKDEEVIEAIKRGEG</sequence>
<keyword evidence="13 14" id="KW-0234">DNA repair</keyword>
<protein>
    <recommendedName>
        <fullName evidence="14">ATP-dependent helicase/deoxyribonuclease subunit B</fullName>
        <ecNumber evidence="14">3.1.-.-</ecNumber>
    </recommendedName>
    <alternativeName>
        <fullName evidence="14">ATP-dependent helicase/nuclease subunit AddB</fullName>
    </alternativeName>
</protein>
<dbReference type="GO" id="GO:0005524">
    <property type="term" value="F:ATP binding"/>
    <property type="evidence" value="ECO:0007669"/>
    <property type="project" value="UniProtKB-UniRule"/>
</dbReference>
<evidence type="ECO:0000256" key="8">
    <source>
        <dbReference type="ARBA" id="ARBA00022839"/>
    </source>
</evidence>
<dbReference type="InterPro" id="IPR038726">
    <property type="entry name" value="PDDEXK_AddAB-type"/>
</dbReference>
<evidence type="ECO:0000256" key="7">
    <source>
        <dbReference type="ARBA" id="ARBA00022806"/>
    </source>
</evidence>
<keyword evidence="3 14" id="KW-0479">Metal-binding</keyword>
<feature type="binding site" evidence="14">
    <location>
        <position position="1120"/>
    </location>
    <ligand>
        <name>[4Fe-4S] cluster</name>
        <dbReference type="ChEBI" id="CHEBI:49883"/>
    </ligand>
</feature>
<keyword evidence="12 14" id="KW-0238">DNA-binding</keyword>
<feature type="binding site" evidence="14">
    <location>
        <position position="1117"/>
    </location>
    <ligand>
        <name>[4Fe-4S] cluster</name>
        <dbReference type="ChEBI" id="CHEBI:49883"/>
    </ligand>
</feature>
<gene>
    <name evidence="14" type="primary">addB</name>
    <name evidence="16" type="ORF">SAMN04487943_101265</name>
</gene>
<dbReference type="PROSITE" id="PS51217">
    <property type="entry name" value="UVRD_HELICASE_CTER"/>
    <property type="match status" value="1"/>
</dbReference>
<evidence type="ECO:0000256" key="12">
    <source>
        <dbReference type="ARBA" id="ARBA00023125"/>
    </source>
</evidence>
<keyword evidence="7 14" id="KW-0347">Helicase</keyword>
<dbReference type="GO" id="GO:0008409">
    <property type="term" value="F:5'-3' exonuclease activity"/>
    <property type="evidence" value="ECO:0007669"/>
    <property type="project" value="UniProtKB-UniRule"/>
</dbReference>
<dbReference type="STRING" id="334253.SAMN04487943_101265"/>
<keyword evidence="2 14" id="KW-0540">Nuclease</keyword>
<dbReference type="InterPro" id="IPR027417">
    <property type="entry name" value="P-loop_NTPase"/>
</dbReference>
<dbReference type="InterPro" id="IPR049035">
    <property type="entry name" value="ADDB_N"/>
</dbReference>
<dbReference type="GO" id="GO:0000724">
    <property type="term" value="P:double-strand break repair via homologous recombination"/>
    <property type="evidence" value="ECO:0007669"/>
    <property type="project" value="UniProtKB-UniRule"/>
</dbReference>
<evidence type="ECO:0000256" key="1">
    <source>
        <dbReference type="ARBA" id="ARBA00022485"/>
    </source>
</evidence>
<comment type="cofactor">
    <cofactor evidence="14">
        <name>[4Fe-4S] cluster</name>
        <dbReference type="ChEBI" id="CHEBI:49883"/>
    </cofactor>
    <text evidence="14">Binds 1 [4Fe-4S] cluster.</text>
</comment>
<keyword evidence="4 14" id="KW-0547">Nucleotide-binding</keyword>
<dbReference type="InterPro" id="IPR014017">
    <property type="entry name" value="DNA_helicase_UvrD-like_C"/>
</dbReference>
<dbReference type="Gene3D" id="3.40.50.300">
    <property type="entry name" value="P-loop containing nucleotide triphosphate hydrolases"/>
    <property type="match status" value="3"/>
</dbReference>
<name>A0A1I4H8L1_9BACI</name>
<dbReference type="EC" id="3.1.-.-" evidence="14"/>
<comment type="cofactor">
    <cofactor evidence="14">
        <name>Mg(2+)</name>
        <dbReference type="ChEBI" id="CHEBI:18420"/>
    </cofactor>
</comment>
<keyword evidence="6 14" id="KW-0378">Hydrolase</keyword>
<dbReference type="Gene3D" id="6.10.140.1030">
    <property type="match status" value="1"/>
</dbReference>
<keyword evidence="17" id="KW-1185">Reference proteome</keyword>
<dbReference type="NCBIfam" id="TIGR02773">
    <property type="entry name" value="addB_Gpos"/>
    <property type="match status" value="1"/>
</dbReference>
<dbReference type="Pfam" id="PF12705">
    <property type="entry name" value="PDDEXK_1"/>
    <property type="match status" value="1"/>
</dbReference>
<evidence type="ECO:0000256" key="11">
    <source>
        <dbReference type="ARBA" id="ARBA00023014"/>
    </source>
</evidence>
<keyword evidence="5 14" id="KW-0227">DNA damage</keyword>
<feature type="binding site" evidence="14">
    <location>
        <position position="797"/>
    </location>
    <ligand>
        <name>[4Fe-4S] cluster</name>
        <dbReference type="ChEBI" id="CHEBI:49883"/>
    </ligand>
</feature>
<evidence type="ECO:0000256" key="3">
    <source>
        <dbReference type="ARBA" id="ARBA00022723"/>
    </source>
</evidence>
<proteinExistence type="inferred from homology"/>
<dbReference type="AlphaFoldDB" id="A0A1I4H8L1"/>
<evidence type="ECO:0000256" key="6">
    <source>
        <dbReference type="ARBA" id="ARBA00022801"/>
    </source>
</evidence>
<reference evidence="17" key="1">
    <citation type="submission" date="2016-10" db="EMBL/GenBank/DDBJ databases">
        <authorList>
            <person name="Varghese N."/>
            <person name="Submissions S."/>
        </authorList>
    </citation>
    <scope>NUCLEOTIDE SEQUENCE [LARGE SCALE GENOMIC DNA]</scope>
    <source>
        <strain evidence="17">CGMCC 1.4250</strain>
    </source>
</reference>
<evidence type="ECO:0000256" key="5">
    <source>
        <dbReference type="ARBA" id="ARBA00022763"/>
    </source>
</evidence>
<dbReference type="GO" id="GO:0003690">
    <property type="term" value="F:double-stranded DNA binding"/>
    <property type="evidence" value="ECO:0007669"/>
    <property type="project" value="UniProtKB-UniRule"/>
</dbReference>
<evidence type="ECO:0000259" key="15">
    <source>
        <dbReference type="PROSITE" id="PS51217"/>
    </source>
</evidence>
<dbReference type="PANTHER" id="PTHR30591:SF1">
    <property type="entry name" value="RECBCD ENZYME SUBUNIT RECC"/>
    <property type="match status" value="1"/>
</dbReference>
<dbReference type="InterPro" id="IPR011604">
    <property type="entry name" value="PDDEXK-like_dom_sf"/>
</dbReference>
<accession>A0A1I4H8L1</accession>
<evidence type="ECO:0000256" key="14">
    <source>
        <dbReference type="HAMAP-Rule" id="MF_01452"/>
    </source>
</evidence>
<evidence type="ECO:0000256" key="9">
    <source>
        <dbReference type="ARBA" id="ARBA00022840"/>
    </source>
</evidence>
<evidence type="ECO:0000313" key="16">
    <source>
        <dbReference type="EMBL" id="SFL38090.1"/>
    </source>
</evidence>
<keyword evidence="8 14" id="KW-0269">Exonuclease</keyword>
<comment type="similarity">
    <text evidence="14">Belongs to the helicase family. AddB/RexB type 1 subfamily.</text>
</comment>